<dbReference type="EMBL" id="HBIO01013827">
    <property type="protein sequence ID" value="CAE0465864.1"/>
    <property type="molecule type" value="Transcribed_RNA"/>
</dbReference>
<keyword evidence="2" id="KW-0539">Nucleus</keyword>
<dbReference type="AlphaFoldDB" id="A0A7S3Q583"/>
<dbReference type="PROSITE" id="PS50072">
    <property type="entry name" value="CSA_PPIASE_2"/>
    <property type="match status" value="1"/>
</dbReference>
<dbReference type="InterPro" id="IPR002130">
    <property type="entry name" value="Cyclophilin-type_PPIase_dom"/>
</dbReference>
<evidence type="ECO:0000256" key="3">
    <source>
        <dbReference type="SAM" id="MobiDB-lite"/>
    </source>
</evidence>
<feature type="region of interest" description="Disordered" evidence="3">
    <location>
        <begin position="59"/>
        <end position="86"/>
    </location>
</feature>
<reference evidence="5" key="1">
    <citation type="submission" date="2021-01" db="EMBL/GenBank/DDBJ databases">
        <authorList>
            <person name="Corre E."/>
            <person name="Pelletier E."/>
            <person name="Niang G."/>
            <person name="Scheremetjew M."/>
            <person name="Finn R."/>
            <person name="Kale V."/>
            <person name="Holt S."/>
            <person name="Cochrane G."/>
            <person name="Meng A."/>
            <person name="Brown T."/>
            <person name="Cohen L."/>
        </authorList>
    </citation>
    <scope>NUCLEOTIDE SEQUENCE</scope>
    <source>
        <strain evidence="5">MM31A-1</strain>
    </source>
</reference>
<feature type="domain" description="PPIase cyclophilin-type" evidence="4">
    <location>
        <begin position="140"/>
        <end position="298"/>
    </location>
</feature>
<dbReference type="Pfam" id="PF00160">
    <property type="entry name" value="Pro_isomerase"/>
    <property type="match status" value="1"/>
</dbReference>
<feature type="compositionally biased region" description="Polar residues" evidence="3">
    <location>
        <begin position="77"/>
        <end position="86"/>
    </location>
</feature>
<dbReference type="GO" id="GO:0003755">
    <property type="term" value="F:peptidyl-prolyl cis-trans isomerase activity"/>
    <property type="evidence" value="ECO:0007669"/>
    <property type="project" value="InterPro"/>
</dbReference>
<evidence type="ECO:0000313" key="5">
    <source>
        <dbReference type="EMBL" id="CAE0465864.1"/>
    </source>
</evidence>
<name>A0A7S3Q583_9STRA</name>
<sequence length="335" mass="37060">MVQVQRKRSKKRFRSATSAILVTVLVVAIVALCTIGNDDNNNEQEKRLEAANIANEAIDENKNNASAQKPSGEIDQNESTSTSTSAVNEIKEELHTKDHAHACSYKSLKDLQSYERYPKASKEADGNDRRHMVDPPSGGNVSLVCCDTTVGPMTIAVRHVWAPLGARKFLDMVQDEYFSTRVAFMRCVKNFLCQFGIAGDPAMTKKHRNSIQDDPNWLPEGPKHKTNEFGVKRFPRGYFAYAGSGKNSRGNQLIVALKDNPRLGGGSPWEVPFGEVVGAESYETLEKISTTYGDKGPGQGLLSREGSSENVAKNFPELDYMTSCIVIDEEIIEHR</sequence>
<evidence type="ECO:0000256" key="2">
    <source>
        <dbReference type="ARBA" id="ARBA00023242"/>
    </source>
</evidence>
<dbReference type="Gene3D" id="2.40.100.10">
    <property type="entry name" value="Cyclophilin-like"/>
    <property type="match status" value="1"/>
</dbReference>
<comment type="subcellular location">
    <subcellularLocation>
        <location evidence="1">Nucleus</location>
    </subcellularLocation>
</comment>
<dbReference type="SUPFAM" id="SSF50891">
    <property type="entry name" value="Cyclophilin-like"/>
    <property type="match status" value="1"/>
</dbReference>
<accession>A0A7S3Q583</accession>
<dbReference type="InterPro" id="IPR044666">
    <property type="entry name" value="Cyclophilin_A-like"/>
</dbReference>
<dbReference type="InterPro" id="IPR029000">
    <property type="entry name" value="Cyclophilin-like_dom_sf"/>
</dbReference>
<protein>
    <recommendedName>
        <fullName evidence="4">PPIase cyclophilin-type domain-containing protein</fullName>
    </recommendedName>
</protein>
<proteinExistence type="predicted"/>
<gene>
    <name evidence="5" type="ORF">CDEB00056_LOCUS10705</name>
</gene>
<organism evidence="5">
    <name type="scientific">Chaetoceros debilis</name>
    <dbReference type="NCBI Taxonomy" id="122233"/>
    <lineage>
        <taxon>Eukaryota</taxon>
        <taxon>Sar</taxon>
        <taxon>Stramenopiles</taxon>
        <taxon>Ochrophyta</taxon>
        <taxon>Bacillariophyta</taxon>
        <taxon>Coscinodiscophyceae</taxon>
        <taxon>Chaetocerotophycidae</taxon>
        <taxon>Chaetocerotales</taxon>
        <taxon>Chaetocerotaceae</taxon>
        <taxon>Chaetoceros</taxon>
    </lineage>
</organism>
<dbReference type="PANTHER" id="PTHR45625:SF6">
    <property type="entry name" value="SPLICEOSOME-ASSOCIATED PROTEIN CWC27 HOMOLOG"/>
    <property type="match status" value="1"/>
</dbReference>
<evidence type="ECO:0000259" key="4">
    <source>
        <dbReference type="PROSITE" id="PS50072"/>
    </source>
</evidence>
<evidence type="ECO:0000256" key="1">
    <source>
        <dbReference type="ARBA" id="ARBA00004123"/>
    </source>
</evidence>
<dbReference type="PANTHER" id="PTHR45625">
    <property type="entry name" value="PEPTIDYL-PROLYL CIS-TRANS ISOMERASE-RELATED"/>
    <property type="match status" value="1"/>
</dbReference>
<dbReference type="GO" id="GO:0071013">
    <property type="term" value="C:catalytic step 2 spliceosome"/>
    <property type="evidence" value="ECO:0007669"/>
    <property type="project" value="TreeGrafter"/>
</dbReference>